<evidence type="ECO:0000256" key="9">
    <source>
        <dbReference type="HAMAP-Rule" id="MF_01038"/>
    </source>
</evidence>
<sequence length="516" mass="57301">MANLFVRPKPLVLVFMDGVGVAPPGPGNAVSLAKTPNLDKLWPTFPHTYLHAAGLNVGLPHGVDGNSEVGHMNLGAGKVVFQELPRIDNAINTKSFFKNKLLTEALQRAGKNKVHIMGLLGAGQVHSSYGHLVALLEMARELGVNGDKVFLHIFTDGRDSPPQSAQKLFEKLETEISRNKVGTIATVIGRYFAMDRDDRWERTRQAYDLIVHGKGKPVKNWNEALKESYANDKFDEYIEPYVITNGNGPVTTVSEGDAVIFFNYRPDRAVQLTRAFEEEEFPGWDRALIQDLFFVGMSNYEKGFPYKQAFPPEKITKPLGKVISDNGMRQLRISESEKFPHVTYFVNGRDQTQYPGEDRIEVPSPKDVATYDQKPEMSAYMLTDILLKKIEENIYDVIMINYANPDMVAHTGALEPSIKAMEVVDECLGRVAAYLLKNKGAMVITADHGNTEEMINLQDGSVDTKHSTNPVPLMIVKEGLSPRELSFGVLADVAPTVLSMLGIPKPVEMTGRNLLV</sequence>
<organism evidence="16 17">
    <name type="scientific">Candidatus Dojkabacteria bacterium</name>
    <dbReference type="NCBI Taxonomy" id="2099670"/>
    <lineage>
        <taxon>Bacteria</taxon>
        <taxon>Candidatus Dojkabacteria</taxon>
    </lineage>
</organism>
<feature type="binding site" evidence="9 13">
    <location>
        <position position="17"/>
    </location>
    <ligand>
        <name>Mn(2+)</name>
        <dbReference type="ChEBI" id="CHEBI:29035"/>
        <label>2</label>
    </ligand>
</feature>
<feature type="binding site" evidence="9 12">
    <location>
        <begin position="265"/>
        <end position="268"/>
    </location>
    <ligand>
        <name>substrate</name>
    </ligand>
</feature>
<feature type="binding site" evidence="9 13">
    <location>
        <position position="466"/>
    </location>
    <ligand>
        <name>Mn(2+)</name>
        <dbReference type="ChEBI" id="CHEBI:29035"/>
        <label>1</label>
    </ligand>
</feature>
<keyword evidence="5 9" id="KW-0479">Metal-binding</keyword>
<evidence type="ECO:0000256" key="8">
    <source>
        <dbReference type="ARBA" id="ARBA00023235"/>
    </source>
</evidence>
<feature type="binding site" evidence="9 13">
    <location>
        <position position="447"/>
    </location>
    <ligand>
        <name>Mn(2+)</name>
        <dbReference type="ChEBI" id="CHEBI:29035"/>
        <label>2</label>
    </ligand>
</feature>
<evidence type="ECO:0000313" key="16">
    <source>
        <dbReference type="EMBL" id="MCA9383406.1"/>
    </source>
</evidence>
<feature type="binding site" evidence="9 13">
    <location>
        <position position="67"/>
    </location>
    <ligand>
        <name>Mn(2+)</name>
        <dbReference type="ChEBI" id="CHEBI:29035"/>
        <label>2</label>
    </ligand>
</feature>
<dbReference type="PIRSF" id="PIRSF001492">
    <property type="entry name" value="IPGAM"/>
    <property type="match status" value="1"/>
</dbReference>
<name>A0A955L5J2_9BACT</name>
<feature type="domain" description="Metalloenzyme" evidence="14">
    <location>
        <begin position="9"/>
        <end position="504"/>
    </location>
</feature>
<feature type="binding site" evidence="9 12">
    <location>
        <position position="190"/>
    </location>
    <ligand>
        <name>substrate</name>
    </ligand>
</feature>
<dbReference type="PANTHER" id="PTHR31637">
    <property type="entry name" value="2,3-BISPHOSPHOGLYCERATE-INDEPENDENT PHOSPHOGLYCERATE MUTASE"/>
    <property type="match status" value="1"/>
</dbReference>
<evidence type="ECO:0000256" key="13">
    <source>
        <dbReference type="PIRSR" id="PIRSR001492-3"/>
    </source>
</evidence>
<evidence type="ECO:0000256" key="4">
    <source>
        <dbReference type="ARBA" id="ARBA00008819"/>
    </source>
</evidence>
<dbReference type="Pfam" id="PF01676">
    <property type="entry name" value="Metalloenzyme"/>
    <property type="match status" value="1"/>
</dbReference>
<evidence type="ECO:0000256" key="12">
    <source>
        <dbReference type="PIRSR" id="PIRSR001492-2"/>
    </source>
</evidence>
<reference evidence="16" key="2">
    <citation type="journal article" date="2021" name="Microbiome">
        <title>Successional dynamics and alternative stable states in a saline activated sludge microbial community over 9 years.</title>
        <authorList>
            <person name="Wang Y."/>
            <person name="Ye J."/>
            <person name="Ju F."/>
            <person name="Liu L."/>
            <person name="Boyd J.A."/>
            <person name="Deng Y."/>
            <person name="Parks D.H."/>
            <person name="Jiang X."/>
            <person name="Yin X."/>
            <person name="Woodcroft B.J."/>
            <person name="Tyson G.W."/>
            <person name="Hugenholtz P."/>
            <person name="Polz M.F."/>
            <person name="Zhang T."/>
        </authorList>
    </citation>
    <scope>NUCLEOTIDE SEQUENCE</scope>
    <source>
        <strain evidence="16">HKST-UBA14</strain>
    </source>
</reference>
<dbReference type="GO" id="GO:0030145">
    <property type="term" value="F:manganese ion binding"/>
    <property type="evidence" value="ECO:0007669"/>
    <property type="project" value="UniProtKB-UniRule"/>
</dbReference>
<dbReference type="Pfam" id="PF06415">
    <property type="entry name" value="iPGM_N"/>
    <property type="match status" value="1"/>
</dbReference>
<keyword evidence="6 9" id="KW-0324">Glycolysis</keyword>
<evidence type="ECO:0000256" key="6">
    <source>
        <dbReference type="ARBA" id="ARBA00023152"/>
    </source>
</evidence>
<proteinExistence type="inferred from homology"/>
<keyword evidence="7 9" id="KW-0464">Manganese</keyword>
<evidence type="ECO:0000256" key="1">
    <source>
        <dbReference type="ARBA" id="ARBA00000370"/>
    </source>
</evidence>
<comment type="catalytic activity">
    <reaction evidence="1 9">
        <text>(2R)-2-phosphoglycerate = (2R)-3-phosphoglycerate</text>
        <dbReference type="Rhea" id="RHEA:15901"/>
        <dbReference type="ChEBI" id="CHEBI:58272"/>
        <dbReference type="ChEBI" id="CHEBI:58289"/>
        <dbReference type="EC" id="5.4.2.12"/>
    </reaction>
</comment>
<dbReference type="GO" id="GO:0005829">
    <property type="term" value="C:cytosol"/>
    <property type="evidence" value="ECO:0007669"/>
    <property type="project" value="TreeGrafter"/>
</dbReference>
<comment type="function">
    <text evidence="2 9">Catalyzes the interconversion of 2-phosphoglycerate and 3-phosphoglycerate.</text>
</comment>
<evidence type="ECO:0000256" key="2">
    <source>
        <dbReference type="ARBA" id="ARBA00002315"/>
    </source>
</evidence>
<reference evidence="16" key="1">
    <citation type="submission" date="2020-04" db="EMBL/GenBank/DDBJ databases">
        <authorList>
            <person name="Zhang T."/>
        </authorList>
    </citation>
    <scope>NUCLEOTIDE SEQUENCE</scope>
    <source>
        <strain evidence="16">HKST-UBA14</strain>
    </source>
</reference>
<comment type="subunit">
    <text evidence="9">Monomer.</text>
</comment>
<gene>
    <name evidence="9 16" type="primary">gpmI</name>
    <name evidence="16" type="ORF">KC909_03510</name>
</gene>
<feature type="binding site" evidence="9 12">
    <location>
        <position position="338"/>
    </location>
    <ligand>
        <name>substrate</name>
    </ligand>
</feature>
<feature type="active site" description="Phosphoserine intermediate" evidence="9 11">
    <location>
        <position position="67"/>
    </location>
</feature>
<dbReference type="InterPro" id="IPR006124">
    <property type="entry name" value="Metalloenzyme"/>
</dbReference>
<dbReference type="Gene3D" id="3.40.1450.10">
    <property type="entry name" value="BPG-independent phosphoglycerate mutase, domain B"/>
    <property type="match status" value="1"/>
</dbReference>
<dbReference type="InterPro" id="IPR011258">
    <property type="entry name" value="BPG-indep_PGM_N"/>
</dbReference>
<dbReference type="NCBIfam" id="TIGR01307">
    <property type="entry name" value="pgm_bpd_ind"/>
    <property type="match status" value="1"/>
</dbReference>
<dbReference type="GO" id="GO:0006096">
    <property type="term" value="P:glycolytic process"/>
    <property type="evidence" value="ECO:0007669"/>
    <property type="project" value="UniProtKB-UniRule"/>
</dbReference>
<keyword evidence="8 9" id="KW-0413">Isomerase</keyword>
<dbReference type="PANTHER" id="PTHR31637:SF0">
    <property type="entry name" value="2,3-BISPHOSPHOGLYCERATE-INDEPENDENT PHOSPHOGLYCERATE MUTASE"/>
    <property type="match status" value="1"/>
</dbReference>
<comment type="caution">
    <text evidence="16">The sequence shown here is derived from an EMBL/GenBank/DDBJ whole genome shotgun (WGS) entry which is preliminary data.</text>
</comment>
<evidence type="ECO:0000256" key="3">
    <source>
        <dbReference type="ARBA" id="ARBA00004798"/>
    </source>
</evidence>
<dbReference type="AlphaFoldDB" id="A0A955L5J2"/>
<dbReference type="SUPFAM" id="SSF53649">
    <property type="entry name" value="Alkaline phosphatase-like"/>
    <property type="match status" value="1"/>
</dbReference>
<dbReference type="FunFam" id="3.40.1450.10:FF:000002">
    <property type="entry name" value="2,3-bisphosphoglycerate-independent phosphoglycerate mutase"/>
    <property type="match status" value="1"/>
</dbReference>
<dbReference type="CDD" id="cd16010">
    <property type="entry name" value="iPGM"/>
    <property type="match status" value="1"/>
</dbReference>
<dbReference type="HAMAP" id="MF_01038">
    <property type="entry name" value="GpmI"/>
    <property type="match status" value="1"/>
</dbReference>
<evidence type="ECO:0000259" key="14">
    <source>
        <dbReference type="Pfam" id="PF01676"/>
    </source>
</evidence>
<evidence type="ECO:0000256" key="5">
    <source>
        <dbReference type="ARBA" id="ARBA00022723"/>
    </source>
</evidence>
<evidence type="ECO:0000313" key="17">
    <source>
        <dbReference type="Proteomes" id="UP000783287"/>
    </source>
</evidence>
<feature type="binding site" evidence="9 13">
    <location>
        <position position="410"/>
    </location>
    <ligand>
        <name>Mn(2+)</name>
        <dbReference type="ChEBI" id="CHEBI:29035"/>
        <label>1</label>
    </ligand>
</feature>
<dbReference type="SUPFAM" id="SSF64158">
    <property type="entry name" value="2,3-Bisphosphoglycerate-independent phosphoglycerate mutase, substrate-binding domain"/>
    <property type="match status" value="1"/>
</dbReference>
<protein>
    <recommendedName>
        <fullName evidence="9 10">2,3-bisphosphoglycerate-independent phosphoglycerate mutase</fullName>
        <shortName evidence="9">BPG-independent PGAM</shortName>
        <shortName evidence="9">Phosphoglyceromutase</shortName>
        <shortName evidence="9">iPGM</shortName>
        <ecNumber evidence="9 10">5.4.2.12</ecNumber>
    </recommendedName>
</protein>
<evidence type="ECO:0000256" key="10">
    <source>
        <dbReference type="NCBIfam" id="TIGR01307"/>
    </source>
</evidence>
<comment type="cofactor">
    <cofactor evidence="9">
        <name>Mn(2+)</name>
        <dbReference type="ChEBI" id="CHEBI:29035"/>
    </cofactor>
    <text evidence="9">Binds 2 manganese ions per subunit.</text>
</comment>
<feature type="binding site" evidence="9 12">
    <location>
        <position position="196"/>
    </location>
    <ligand>
        <name>substrate</name>
    </ligand>
</feature>
<feature type="binding site" evidence="9 13">
    <location>
        <position position="448"/>
    </location>
    <ligand>
        <name>Mn(2+)</name>
        <dbReference type="ChEBI" id="CHEBI:29035"/>
        <label>2</label>
    </ligand>
</feature>
<feature type="binding site" evidence="9 13">
    <location>
        <position position="406"/>
    </location>
    <ligand>
        <name>Mn(2+)</name>
        <dbReference type="ChEBI" id="CHEBI:29035"/>
        <label>1</label>
    </ligand>
</feature>
<dbReference type="EC" id="5.4.2.12" evidence="9 10"/>
<comment type="similarity">
    <text evidence="4 9">Belongs to the BPG-independent phosphoglycerate mutase family.</text>
</comment>
<dbReference type="GO" id="GO:0004619">
    <property type="term" value="F:phosphoglycerate mutase activity"/>
    <property type="evidence" value="ECO:0007669"/>
    <property type="project" value="UniProtKB-UniRule"/>
</dbReference>
<dbReference type="GO" id="GO:0006007">
    <property type="term" value="P:glucose catabolic process"/>
    <property type="evidence" value="ECO:0007669"/>
    <property type="project" value="InterPro"/>
</dbReference>
<feature type="binding site" evidence="9 12">
    <location>
        <begin position="158"/>
        <end position="159"/>
    </location>
    <ligand>
        <name>substrate</name>
    </ligand>
</feature>
<dbReference type="InterPro" id="IPR036646">
    <property type="entry name" value="PGAM_B_sf"/>
</dbReference>
<dbReference type="Gene3D" id="3.40.720.10">
    <property type="entry name" value="Alkaline Phosphatase, subunit A"/>
    <property type="match status" value="1"/>
</dbReference>
<feature type="binding site" evidence="9 12">
    <location>
        <position position="126"/>
    </location>
    <ligand>
        <name>substrate</name>
    </ligand>
</feature>
<feature type="domain" description="BPG-independent PGAM N-terminal" evidence="15">
    <location>
        <begin position="87"/>
        <end position="302"/>
    </location>
</feature>
<dbReference type="EMBL" id="JAGQLK010000066">
    <property type="protein sequence ID" value="MCA9383406.1"/>
    <property type="molecule type" value="Genomic_DNA"/>
</dbReference>
<dbReference type="InterPro" id="IPR017850">
    <property type="entry name" value="Alkaline_phosphatase_core_sf"/>
</dbReference>
<evidence type="ECO:0000259" key="15">
    <source>
        <dbReference type="Pfam" id="PF06415"/>
    </source>
</evidence>
<evidence type="ECO:0000256" key="7">
    <source>
        <dbReference type="ARBA" id="ARBA00023211"/>
    </source>
</evidence>
<comment type="pathway">
    <text evidence="3 9">Carbohydrate degradation; glycolysis; pyruvate from D-glyceraldehyde 3-phosphate: step 3/5.</text>
</comment>
<evidence type="ECO:0000256" key="11">
    <source>
        <dbReference type="PIRSR" id="PIRSR001492-1"/>
    </source>
</evidence>
<dbReference type="Proteomes" id="UP000783287">
    <property type="component" value="Unassembled WGS sequence"/>
</dbReference>
<dbReference type="InterPro" id="IPR005995">
    <property type="entry name" value="Pgm_bpd_ind"/>
</dbReference>
<accession>A0A955L5J2</accession>